<dbReference type="GO" id="GO:0016491">
    <property type="term" value="F:oxidoreductase activity"/>
    <property type="evidence" value="ECO:0007669"/>
    <property type="project" value="UniProtKB-KW"/>
</dbReference>
<evidence type="ECO:0000256" key="2">
    <source>
        <dbReference type="ARBA" id="ARBA00022723"/>
    </source>
</evidence>
<reference evidence="7 8" key="1">
    <citation type="journal article" date="2020" name="Arch. Microbiol.">
        <title>Bradyrhizobium uaiense sp. nov., a new highly efficient cowpea symbiont.</title>
        <authorList>
            <person name="Cabral Michel D."/>
            <person name="Azarias Guimaraes A."/>
            <person name="Martins da Costa E."/>
            <person name="Soares de Carvalho T."/>
            <person name="Balsanelli E."/>
            <person name="Willems A."/>
            <person name="Maltempi de Souza E."/>
            <person name="de Souza Moreira F.M."/>
        </authorList>
    </citation>
    <scope>NUCLEOTIDE SEQUENCE [LARGE SCALE GENOMIC DNA]</scope>
    <source>
        <strain evidence="7 8">UFLA 03-164</strain>
    </source>
</reference>
<evidence type="ECO:0000256" key="1">
    <source>
        <dbReference type="ARBA" id="ARBA00022714"/>
    </source>
</evidence>
<keyword evidence="5" id="KW-0411">Iron-sulfur</keyword>
<dbReference type="Pfam" id="PF01799">
    <property type="entry name" value="Fer2_2"/>
    <property type="match status" value="1"/>
</dbReference>
<dbReference type="CDD" id="cd00207">
    <property type="entry name" value="fer2"/>
    <property type="match status" value="1"/>
</dbReference>
<comment type="caution">
    <text evidence="7">The sequence shown here is derived from an EMBL/GenBank/DDBJ whole genome shotgun (WGS) entry which is preliminary data.</text>
</comment>
<evidence type="ECO:0000256" key="5">
    <source>
        <dbReference type="ARBA" id="ARBA00023014"/>
    </source>
</evidence>
<dbReference type="PROSITE" id="PS00197">
    <property type="entry name" value="2FE2S_FER_1"/>
    <property type="match status" value="1"/>
</dbReference>
<dbReference type="SUPFAM" id="SSF47741">
    <property type="entry name" value="CO dehydrogenase ISP C-domain like"/>
    <property type="match status" value="1"/>
</dbReference>
<name>A0A6P1BQC2_9BRAD</name>
<gene>
    <name evidence="7" type="ORF">FNJ47_32425</name>
</gene>
<dbReference type="InterPro" id="IPR001041">
    <property type="entry name" value="2Fe-2S_ferredoxin-type"/>
</dbReference>
<dbReference type="Pfam" id="PF06240">
    <property type="entry name" value="COXG"/>
    <property type="match status" value="1"/>
</dbReference>
<dbReference type="InterPro" id="IPR051452">
    <property type="entry name" value="Diverse_Oxidoreductases"/>
</dbReference>
<protein>
    <submittedName>
        <fullName evidence="7">2Fe-2S iron-sulfur cluster binding domain-containing protein</fullName>
    </submittedName>
</protein>
<dbReference type="InterPro" id="IPR023393">
    <property type="entry name" value="START-like_dom_sf"/>
</dbReference>
<dbReference type="InterPro" id="IPR036884">
    <property type="entry name" value="2Fe-2S-bd_dom_sf"/>
</dbReference>
<keyword evidence="2" id="KW-0479">Metal-binding</keyword>
<feature type="domain" description="2Fe-2S ferredoxin-type" evidence="6">
    <location>
        <begin position="42"/>
        <end position="118"/>
    </location>
</feature>
<evidence type="ECO:0000259" key="6">
    <source>
        <dbReference type="PROSITE" id="PS51085"/>
    </source>
</evidence>
<dbReference type="PANTHER" id="PTHR44379">
    <property type="entry name" value="OXIDOREDUCTASE WITH IRON-SULFUR SUBUNIT"/>
    <property type="match status" value="1"/>
</dbReference>
<dbReference type="Gene3D" id="3.30.530.20">
    <property type="match status" value="1"/>
</dbReference>
<evidence type="ECO:0000313" key="8">
    <source>
        <dbReference type="Proteomes" id="UP000468531"/>
    </source>
</evidence>
<dbReference type="InterPro" id="IPR012675">
    <property type="entry name" value="Beta-grasp_dom_sf"/>
</dbReference>
<keyword evidence="3" id="KW-0560">Oxidoreductase</keyword>
<dbReference type="Proteomes" id="UP000468531">
    <property type="component" value="Unassembled WGS sequence"/>
</dbReference>
<dbReference type="InterPro" id="IPR006058">
    <property type="entry name" value="2Fe2S_fd_BS"/>
</dbReference>
<dbReference type="GO" id="GO:0046872">
    <property type="term" value="F:metal ion binding"/>
    <property type="evidence" value="ECO:0007669"/>
    <property type="project" value="UniProtKB-KW"/>
</dbReference>
<dbReference type="SUPFAM" id="SSF55961">
    <property type="entry name" value="Bet v1-like"/>
    <property type="match status" value="1"/>
</dbReference>
<keyword evidence="4" id="KW-0408">Iron</keyword>
<dbReference type="PANTHER" id="PTHR44379:SF8">
    <property type="entry name" value="XANTHINE DEHYDROGENASE IRON-SULFUR-BINDING SUBUNIT XDHC-RELATED"/>
    <property type="match status" value="1"/>
</dbReference>
<dbReference type="EMBL" id="VKHP01000176">
    <property type="protein sequence ID" value="NEV00394.1"/>
    <property type="molecule type" value="Genomic_DNA"/>
</dbReference>
<evidence type="ECO:0000256" key="4">
    <source>
        <dbReference type="ARBA" id="ARBA00023004"/>
    </source>
</evidence>
<dbReference type="InterPro" id="IPR010419">
    <property type="entry name" value="CO_DH_gsu"/>
</dbReference>
<evidence type="ECO:0000313" key="7">
    <source>
        <dbReference type="EMBL" id="NEV00394.1"/>
    </source>
</evidence>
<dbReference type="Pfam" id="PF00111">
    <property type="entry name" value="Fer2"/>
    <property type="match status" value="1"/>
</dbReference>
<organism evidence="7 8">
    <name type="scientific">Bradyrhizobium uaiense</name>
    <dbReference type="NCBI Taxonomy" id="2594946"/>
    <lineage>
        <taxon>Bacteria</taxon>
        <taxon>Pseudomonadati</taxon>
        <taxon>Pseudomonadota</taxon>
        <taxon>Alphaproteobacteria</taxon>
        <taxon>Hyphomicrobiales</taxon>
        <taxon>Nitrobacteraceae</taxon>
        <taxon>Bradyrhizobium</taxon>
    </lineage>
</organism>
<evidence type="ECO:0000256" key="3">
    <source>
        <dbReference type="ARBA" id="ARBA00023002"/>
    </source>
</evidence>
<accession>A0A6P1BQC2</accession>
<dbReference type="CDD" id="cd07823">
    <property type="entry name" value="SRPBCC_5"/>
    <property type="match status" value="1"/>
</dbReference>
<keyword evidence="8" id="KW-1185">Reference proteome</keyword>
<dbReference type="InterPro" id="IPR036010">
    <property type="entry name" value="2Fe-2S_ferredoxin-like_sf"/>
</dbReference>
<dbReference type="PROSITE" id="PS51085">
    <property type="entry name" value="2FE2S_FER_2"/>
    <property type="match status" value="1"/>
</dbReference>
<dbReference type="GO" id="GO:0051537">
    <property type="term" value="F:2 iron, 2 sulfur cluster binding"/>
    <property type="evidence" value="ECO:0007669"/>
    <property type="project" value="UniProtKB-KW"/>
</dbReference>
<dbReference type="Gene3D" id="3.10.20.30">
    <property type="match status" value="1"/>
</dbReference>
<sequence length="420" mass="43702">MLSLGAGNPPRSAEPRYRHAGIACGRGSPGPGDFGWEAGPMTQVSMTVNGGVVAADVEPRTLLADFLRSELHLTGTHLGCEQGVCGACTVVLDGRIQRSCITFAADCNGADVTTIEGFDDDPTMQELREAFSECHALQCGFCTPGMLTTARDIVLRLGDIDERALREELSGNLCRCTGYVGIVAAVKKVAAGRKPNVAAAVAPVTVSRFEGSRSRPASLLATNGPVTRSSAAAKAAPIGGSAGGTSIEERVRVAAPPEQVWSILSDLKRVVPCVPGAEITSLDGEDLVGKVRISLGPIKVAFNGQAKVGMDSSKREGWLTGRGRDSGQGSSAAGSARWSVIADGPSASLIAVTLTWKLSGPLAQFNRAGLVQDVVRRLATAFAENLEASITGAAPPRRKTTLGGLGLIWSVLKARLFSRQ</sequence>
<dbReference type="Gene3D" id="1.10.150.120">
    <property type="entry name" value="[2Fe-2S]-binding domain"/>
    <property type="match status" value="1"/>
</dbReference>
<dbReference type="SUPFAM" id="SSF54292">
    <property type="entry name" value="2Fe-2S ferredoxin-like"/>
    <property type="match status" value="1"/>
</dbReference>
<dbReference type="InterPro" id="IPR002888">
    <property type="entry name" value="2Fe-2S-bd"/>
</dbReference>
<dbReference type="FunFam" id="3.10.20.30:FF:000020">
    <property type="entry name" value="Xanthine dehydrogenase iron-sulfur subunit"/>
    <property type="match status" value="1"/>
</dbReference>
<dbReference type="AlphaFoldDB" id="A0A6P1BQC2"/>
<proteinExistence type="predicted"/>
<keyword evidence="1" id="KW-0001">2Fe-2S</keyword>